<protein>
    <recommendedName>
        <fullName evidence="3">DUF6535 domain-containing protein</fullName>
    </recommendedName>
</protein>
<dbReference type="EMBL" id="KL142378">
    <property type="protein sequence ID" value="KDR76570.1"/>
    <property type="molecule type" value="Genomic_DNA"/>
</dbReference>
<dbReference type="AlphaFoldDB" id="A0A067T058"/>
<dbReference type="HOGENOM" id="CLU_410515_0_0_1"/>
<feature type="domain" description="DUF6535" evidence="3">
    <location>
        <begin position="62"/>
        <end position="229"/>
    </location>
</feature>
<evidence type="ECO:0000313" key="5">
    <source>
        <dbReference type="Proteomes" id="UP000027222"/>
    </source>
</evidence>
<gene>
    <name evidence="4" type="ORF">GALMADRAFT_246969</name>
</gene>
<dbReference type="OrthoDB" id="3235960at2759"/>
<proteinExistence type="predicted"/>
<reference evidence="5" key="1">
    <citation type="journal article" date="2014" name="Proc. Natl. Acad. Sci. U.S.A.">
        <title>Extensive sampling of basidiomycete genomes demonstrates inadequacy of the white-rot/brown-rot paradigm for wood decay fungi.</title>
        <authorList>
            <person name="Riley R."/>
            <person name="Salamov A.A."/>
            <person name="Brown D.W."/>
            <person name="Nagy L.G."/>
            <person name="Floudas D."/>
            <person name="Held B.W."/>
            <person name="Levasseur A."/>
            <person name="Lombard V."/>
            <person name="Morin E."/>
            <person name="Otillar R."/>
            <person name="Lindquist E.A."/>
            <person name="Sun H."/>
            <person name="LaButti K.M."/>
            <person name="Schmutz J."/>
            <person name="Jabbour D."/>
            <person name="Luo H."/>
            <person name="Baker S.E."/>
            <person name="Pisabarro A.G."/>
            <person name="Walton J.D."/>
            <person name="Blanchette R.A."/>
            <person name="Henrissat B."/>
            <person name="Martin F."/>
            <person name="Cullen D."/>
            <person name="Hibbett D.S."/>
            <person name="Grigoriev I.V."/>
        </authorList>
    </citation>
    <scope>NUCLEOTIDE SEQUENCE [LARGE SCALE GENOMIC DNA]</scope>
    <source>
        <strain evidence="5">CBS 339.88</strain>
    </source>
</reference>
<keyword evidence="2" id="KW-0472">Membrane</keyword>
<feature type="transmembrane region" description="Helical" evidence="2">
    <location>
        <begin position="235"/>
        <end position="259"/>
    </location>
</feature>
<sequence length="669" mass="74833">MDECTAWPRCFHAPALETCWPHLHQEFIHDHHPGSLTSIPLLMVYHNVPTEPTKDKVDGQHWMTVRGMWMRKDKEQCESWKDEVQNVLIFSGLFSAIVTAFLIESQTDLQPDPAQETVQLLRQIAAQSAGKVWVADVEPGIDPISISVNVCWFLSLVLSLTTALVGIVSLQWIRSHIRSLSDGADSLGLSHMHSLALRHSYIPLVFTSLPIILIFGLIFFLIGLVVFLFKTSWPVAIPITFSIACTFAFLVITTTLPVLQSFPVDQPSDNPECFPSLYRSPQSSLFLGRTDWESRSKVWLQHRTKYLVDGKRPLAHLESVRVDTELKTFAYDTIEALRSVQESRSAESENERKALAKCLAEVLPVHLDLFPMEDLADVIPYLSPSEYVPSAVFLREDSATREDLSAVALLQIATCKGHPFQSADLVKACIRATRWLFERPRTLDSVPKKQPLHLISKPDKLSPDSLEALIDALSRFFSFAVDFLPNSQTIGQTTYTSPYTYWFLVLSAKILTECSLSEELQARHSYILSIIAVRLGKRQQGDYLFYTASIYAGKISTSPAMLSSQFCGNFLRAVKCYRDDHLKNDPNYLKSPLRKTVNADEVAWVVIHQALETIGASGTTFMSDSHGANDTMAAHRPQTHPHNQNPTLAEGAESGGRTGDAVICMTGTE</sequence>
<evidence type="ECO:0000259" key="3">
    <source>
        <dbReference type="Pfam" id="PF20153"/>
    </source>
</evidence>
<dbReference type="Pfam" id="PF20153">
    <property type="entry name" value="DUF6535"/>
    <property type="match status" value="1"/>
</dbReference>
<keyword evidence="5" id="KW-1185">Reference proteome</keyword>
<organism evidence="4 5">
    <name type="scientific">Galerina marginata (strain CBS 339.88)</name>
    <dbReference type="NCBI Taxonomy" id="685588"/>
    <lineage>
        <taxon>Eukaryota</taxon>
        <taxon>Fungi</taxon>
        <taxon>Dikarya</taxon>
        <taxon>Basidiomycota</taxon>
        <taxon>Agaricomycotina</taxon>
        <taxon>Agaricomycetes</taxon>
        <taxon>Agaricomycetidae</taxon>
        <taxon>Agaricales</taxon>
        <taxon>Agaricineae</taxon>
        <taxon>Strophariaceae</taxon>
        <taxon>Galerina</taxon>
    </lineage>
</organism>
<feature type="region of interest" description="Disordered" evidence="1">
    <location>
        <begin position="632"/>
        <end position="659"/>
    </location>
</feature>
<accession>A0A067T058</accession>
<name>A0A067T058_GALM3</name>
<feature type="transmembrane region" description="Helical" evidence="2">
    <location>
        <begin position="201"/>
        <end position="229"/>
    </location>
</feature>
<keyword evidence="2" id="KW-1133">Transmembrane helix</keyword>
<feature type="transmembrane region" description="Helical" evidence="2">
    <location>
        <begin position="152"/>
        <end position="173"/>
    </location>
</feature>
<dbReference type="Proteomes" id="UP000027222">
    <property type="component" value="Unassembled WGS sequence"/>
</dbReference>
<evidence type="ECO:0000313" key="4">
    <source>
        <dbReference type="EMBL" id="KDR76570.1"/>
    </source>
</evidence>
<evidence type="ECO:0000256" key="2">
    <source>
        <dbReference type="SAM" id="Phobius"/>
    </source>
</evidence>
<dbReference type="InterPro" id="IPR045338">
    <property type="entry name" value="DUF6535"/>
</dbReference>
<dbReference type="STRING" id="685588.A0A067T058"/>
<keyword evidence="2" id="KW-0812">Transmembrane</keyword>
<evidence type="ECO:0000256" key="1">
    <source>
        <dbReference type="SAM" id="MobiDB-lite"/>
    </source>
</evidence>